<comment type="caution">
    <text evidence="1">The sequence shown here is derived from an EMBL/GenBank/DDBJ whole genome shotgun (WGS) entry which is preliminary data.</text>
</comment>
<gene>
    <name evidence="1" type="ORF">MSG28_011510</name>
</gene>
<keyword evidence="2" id="KW-1185">Reference proteome</keyword>
<dbReference type="EMBL" id="CM046119">
    <property type="protein sequence ID" value="KAI8425707.1"/>
    <property type="molecule type" value="Genomic_DNA"/>
</dbReference>
<evidence type="ECO:0000313" key="2">
    <source>
        <dbReference type="Proteomes" id="UP001064048"/>
    </source>
</evidence>
<accession>A0ACC0JNM9</accession>
<organism evidence="1 2">
    <name type="scientific">Choristoneura fumiferana</name>
    <name type="common">Spruce budworm moth</name>
    <name type="synonym">Archips fumiferana</name>
    <dbReference type="NCBI Taxonomy" id="7141"/>
    <lineage>
        <taxon>Eukaryota</taxon>
        <taxon>Metazoa</taxon>
        <taxon>Ecdysozoa</taxon>
        <taxon>Arthropoda</taxon>
        <taxon>Hexapoda</taxon>
        <taxon>Insecta</taxon>
        <taxon>Pterygota</taxon>
        <taxon>Neoptera</taxon>
        <taxon>Endopterygota</taxon>
        <taxon>Lepidoptera</taxon>
        <taxon>Glossata</taxon>
        <taxon>Ditrysia</taxon>
        <taxon>Tortricoidea</taxon>
        <taxon>Tortricidae</taxon>
        <taxon>Tortricinae</taxon>
        <taxon>Choristoneura</taxon>
    </lineage>
</organism>
<sequence>MAERCLYNINGPLMALKAKMIHKELTGLTPAAEAGSSKVVPLEVPVVDKSKEQGVIKVERTSSGDQLVIRVTDKQNSKSNVFNSFSVNDGHFENNIVVKEEREEPQTEEEESEAIETEEERRDSVSEALFPAAETLLGNQESSREDICKALKVCVVTIEMDWRAVEVLDWKLRIGKRSVGCPPTRWTDDLVKDAGPRWMQAASNRGNWRSLGGRPVSNSGRLLADMMMDPFQGRQLLAALLALLPLFTHRENEITDQ</sequence>
<protein>
    <submittedName>
        <fullName evidence="1">Uncharacterized protein</fullName>
    </submittedName>
</protein>
<evidence type="ECO:0000313" key="1">
    <source>
        <dbReference type="EMBL" id="KAI8425707.1"/>
    </source>
</evidence>
<name>A0ACC0JNM9_CHOFU</name>
<reference evidence="1 2" key="1">
    <citation type="journal article" date="2022" name="Genome Biol. Evol.">
        <title>The Spruce Budworm Genome: Reconstructing the Evolutionary History of Antifreeze Proteins.</title>
        <authorList>
            <person name="Beliveau C."/>
            <person name="Gagne P."/>
            <person name="Picq S."/>
            <person name="Vernygora O."/>
            <person name="Keeling C.I."/>
            <person name="Pinkney K."/>
            <person name="Doucet D."/>
            <person name="Wen F."/>
            <person name="Johnston J.S."/>
            <person name="Maaroufi H."/>
            <person name="Boyle B."/>
            <person name="Laroche J."/>
            <person name="Dewar K."/>
            <person name="Juretic N."/>
            <person name="Blackburn G."/>
            <person name="Nisole A."/>
            <person name="Brunet B."/>
            <person name="Brandao M."/>
            <person name="Lumley L."/>
            <person name="Duan J."/>
            <person name="Quan G."/>
            <person name="Lucarotti C.J."/>
            <person name="Roe A.D."/>
            <person name="Sperling F.A.H."/>
            <person name="Levesque R.C."/>
            <person name="Cusson M."/>
        </authorList>
    </citation>
    <scope>NUCLEOTIDE SEQUENCE [LARGE SCALE GENOMIC DNA]</scope>
    <source>
        <strain evidence="1">Glfc:IPQL:Cfum</strain>
    </source>
</reference>
<proteinExistence type="predicted"/>
<dbReference type="Proteomes" id="UP001064048">
    <property type="component" value="Chromosome 19"/>
</dbReference>